<comment type="caution">
    <text evidence="2">The sequence shown here is derived from an EMBL/GenBank/DDBJ whole genome shotgun (WGS) entry which is preliminary data.</text>
</comment>
<dbReference type="EMBL" id="JAEUWV010000012">
    <property type="protein sequence ID" value="MCO6394915.1"/>
    <property type="molecule type" value="Genomic_DNA"/>
</dbReference>
<accession>A0AAW5HTX9</accession>
<keyword evidence="3" id="KW-1185">Reference proteome</keyword>
<keyword evidence="1" id="KW-0732">Signal</keyword>
<evidence type="ECO:0008006" key="4">
    <source>
        <dbReference type="Google" id="ProtNLM"/>
    </source>
</evidence>
<feature type="chain" id="PRO_5043778414" description="Secreted protein" evidence="1">
    <location>
        <begin position="30"/>
        <end position="73"/>
    </location>
</feature>
<dbReference type="RefSeq" id="WP_143109625.1">
    <property type="nucleotide sequence ID" value="NZ_JAEUWV010000012.1"/>
</dbReference>
<evidence type="ECO:0000313" key="2">
    <source>
        <dbReference type="EMBL" id="MCO6394915.1"/>
    </source>
</evidence>
<evidence type="ECO:0000256" key="1">
    <source>
        <dbReference type="SAM" id="SignalP"/>
    </source>
</evidence>
<organism evidence="2 3">
    <name type="scientific">Corynebacterium lipophilum</name>
    <dbReference type="NCBI Taxonomy" id="2804918"/>
    <lineage>
        <taxon>Bacteria</taxon>
        <taxon>Bacillati</taxon>
        <taxon>Actinomycetota</taxon>
        <taxon>Actinomycetes</taxon>
        <taxon>Mycobacteriales</taxon>
        <taxon>Corynebacteriaceae</taxon>
        <taxon>Corynebacterium</taxon>
    </lineage>
</organism>
<proteinExistence type="predicted"/>
<name>A0AAW5HTX9_9CORY</name>
<dbReference type="AlphaFoldDB" id="A0AAW5HTX9"/>
<evidence type="ECO:0000313" key="3">
    <source>
        <dbReference type="Proteomes" id="UP001205920"/>
    </source>
</evidence>
<gene>
    <name evidence="2" type="ORF">JMN37_08010</name>
</gene>
<reference evidence="2 3" key="1">
    <citation type="submission" date="2021-01" db="EMBL/GenBank/DDBJ databases">
        <title>Identification and Characterization of Corynebacterium sp.</title>
        <authorList>
            <person name="Luo Q."/>
            <person name="Qu P."/>
            <person name="Chen Q."/>
        </authorList>
    </citation>
    <scope>NUCLEOTIDE SEQUENCE [LARGE SCALE GENOMIC DNA]</scope>
    <source>
        <strain evidence="2 3">MC-18</strain>
    </source>
</reference>
<feature type="signal peptide" evidence="1">
    <location>
        <begin position="1"/>
        <end position="29"/>
    </location>
</feature>
<sequence length="73" mass="7910">MIPFRRLRSIAPLTAALILTLLIAPSAVAEQVSVTPQISQPQESHIENNAVAIVGTITDIFSCKHHPALPWSK</sequence>
<protein>
    <recommendedName>
        <fullName evidence="4">Secreted protein</fullName>
    </recommendedName>
</protein>
<dbReference type="Proteomes" id="UP001205920">
    <property type="component" value="Unassembled WGS sequence"/>
</dbReference>